<feature type="region of interest" description="Disordered" evidence="5">
    <location>
        <begin position="239"/>
        <end position="282"/>
    </location>
</feature>
<evidence type="ECO:0000256" key="3">
    <source>
        <dbReference type="ARBA" id="ARBA00022801"/>
    </source>
</evidence>
<dbReference type="Pfam" id="PF01083">
    <property type="entry name" value="Cutinase"/>
    <property type="match status" value="1"/>
</dbReference>
<organism evidence="7 8">
    <name type="scientific">Rhodococcus qingshengii JCM 15477</name>
    <dbReference type="NCBI Taxonomy" id="1303681"/>
    <lineage>
        <taxon>Bacteria</taxon>
        <taxon>Bacillati</taxon>
        <taxon>Actinomycetota</taxon>
        <taxon>Actinomycetes</taxon>
        <taxon>Mycobacteriales</taxon>
        <taxon>Nocardiaceae</taxon>
        <taxon>Rhodococcus</taxon>
        <taxon>Rhodococcus erythropolis group</taxon>
    </lineage>
</organism>
<dbReference type="AlphaFoldDB" id="A0AB38RLY4"/>
<dbReference type="GO" id="GO:0052689">
    <property type="term" value="F:carboxylic ester hydrolase activity"/>
    <property type="evidence" value="ECO:0007669"/>
    <property type="project" value="UniProtKB-KW"/>
</dbReference>
<keyword evidence="8" id="KW-1185">Reference proteome</keyword>
<keyword evidence="2" id="KW-0719">Serine esterase</keyword>
<keyword evidence="7" id="KW-0614">Plasmid</keyword>
<evidence type="ECO:0000256" key="6">
    <source>
        <dbReference type="SAM" id="SignalP"/>
    </source>
</evidence>
<dbReference type="Gene3D" id="3.40.50.1820">
    <property type="entry name" value="alpha/beta hydrolase"/>
    <property type="match status" value="1"/>
</dbReference>
<dbReference type="PANTHER" id="PTHR33630">
    <property type="entry name" value="CUTINASE RV1984C-RELATED-RELATED"/>
    <property type="match status" value="1"/>
</dbReference>
<keyword evidence="4" id="KW-1015">Disulfide bond</keyword>
<keyword evidence="6" id="KW-0732">Signal</keyword>
<dbReference type="InterPro" id="IPR000675">
    <property type="entry name" value="Cutinase/axe"/>
</dbReference>
<keyword evidence="3" id="KW-0378">Hydrolase</keyword>
<comment type="similarity">
    <text evidence="1">Belongs to the cutinase family.</text>
</comment>
<proteinExistence type="inferred from homology"/>
<protein>
    <submittedName>
        <fullName evidence="7">Cutinase family protein</fullName>
    </submittedName>
</protein>
<evidence type="ECO:0000256" key="5">
    <source>
        <dbReference type="SAM" id="MobiDB-lite"/>
    </source>
</evidence>
<geneLocation type="plasmid" evidence="7 8">
    <name>pdjl-6-3</name>
</geneLocation>
<accession>A0AB38RLY4</accession>
<dbReference type="Proteomes" id="UP000831484">
    <property type="component" value="Plasmid pdjl-6-3"/>
</dbReference>
<evidence type="ECO:0000313" key="7">
    <source>
        <dbReference type="EMBL" id="UPU46427.1"/>
    </source>
</evidence>
<evidence type="ECO:0000256" key="2">
    <source>
        <dbReference type="ARBA" id="ARBA00022487"/>
    </source>
</evidence>
<dbReference type="SUPFAM" id="SSF53474">
    <property type="entry name" value="alpha/beta-Hydrolases"/>
    <property type="match status" value="1"/>
</dbReference>
<dbReference type="SMART" id="SM01110">
    <property type="entry name" value="Cutinase"/>
    <property type="match status" value="1"/>
</dbReference>
<dbReference type="InterPro" id="IPR029058">
    <property type="entry name" value="AB_hydrolase_fold"/>
</dbReference>
<sequence length="695" mass="69409">MNISSTARFASAFAIISTLVAGLAAAPLLANAAPSTAAGCTRYIGVFAPGTTETRADADPSKPAGMLGQVGEKLETMYGPNTFRAIYPSYPAEAFLQSGMTYSASKTAGDQAMATAMEQCPNSKFVIGGYSQGAQVANDVAVNIGAGSGPVPAASVLAAVMLANPKLGTAGSQVVGPKLDGQGIAGPAAEGYGALSGRVFDICHPEDKYCNTNTGKDSFLASLGRVLANPPGTVAPTTATAVSATTTPSVTGQTALTPTDTASKPASTPAAAEPANTSAGTGTANASEFLGAVTSNYGYADLAAAPGAASALATSVDKLQSAGAPTSTSAAVDVAAVRQQAQLLAGTFKPVQQTQAWMAANPAARDGLRNAPADSPEAATNSVLGALDKVDVPQVLGAADQVVTLANSILSGGGTGTGGTYAGLTGPAQSLSNGVAPLADTPTDQLTTATSILSAIQPVTIINQILGVVSGVTSVDYNAVASNLQILPGHLLAGNVKEAHRVAGELNNQLSPLVKMAAGVDLKSVSRILALIPDPSGTAASAALVANLLGNVDIIRLARDVGQLQEVAWQVAETGNVLALGQLLPIGVDLANVALGVLTPGQKMTADQLHEPADSMTTLMGAQAQNSDFVGLGNSVLATVTSQDAQALTSVVDAGFTAASFLGSRVHESYGQWLIDGKRTALDAMVDIYRQAIGG</sequence>
<evidence type="ECO:0000256" key="4">
    <source>
        <dbReference type="ARBA" id="ARBA00023157"/>
    </source>
</evidence>
<gene>
    <name evidence="7" type="ORF">M0639_30755</name>
</gene>
<dbReference type="RefSeq" id="WP_082893191.1">
    <property type="nucleotide sequence ID" value="NZ_CP096566.1"/>
</dbReference>
<feature type="chain" id="PRO_5044254204" evidence="6">
    <location>
        <begin position="33"/>
        <end position="695"/>
    </location>
</feature>
<name>A0AB38RLY4_RHOSG</name>
<evidence type="ECO:0000256" key="1">
    <source>
        <dbReference type="ARBA" id="ARBA00007534"/>
    </source>
</evidence>
<dbReference type="PANTHER" id="PTHR33630:SF9">
    <property type="entry name" value="CUTINASE 4"/>
    <property type="match status" value="1"/>
</dbReference>
<reference evidence="8" key="1">
    <citation type="journal article" date="2022" name="Environ. Microbiol.">
        <title>Functional analysis, diversity, and distribution of carbendazim hydrolases MheI and CbmA, responsible for the initial step in carbendazim degradation.</title>
        <authorList>
            <person name="Zhang M."/>
            <person name="Bai X."/>
            <person name="Li Q."/>
            <person name="Zhang L."/>
            <person name="Zhu Q."/>
            <person name="Gao S."/>
            <person name="Ke Z."/>
            <person name="Jiang M."/>
            <person name="Hu J."/>
            <person name="Qiu J."/>
            <person name="Hong Q."/>
        </authorList>
    </citation>
    <scope>NUCLEOTIDE SEQUENCE [LARGE SCALE GENOMIC DNA]</scope>
    <source>
        <strain evidence="8">djl-6</strain>
    </source>
</reference>
<dbReference type="EMBL" id="CP096566">
    <property type="protein sequence ID" value="UPU46427.1"/>
    <property type="molecule type" value="Genomic_DNA"/>
</dbReference>
<feature type="signal peptide" evidence="6">
    <location>
        <begin position="1"/>
        <end position="32"/>
    </location>
</feature>
<evidence type="ECO:0000313" key="8">
    <source>
        <dbReference type="Proteomes" id="UP000831484"/>
    </source>
</evidence>